<keyword evidence="2" id="KW-0169">Cobalamin biosynthesis</keyword>
<feature type="domain" description="Tetrapyrrole methylase" evidence="6">
    <location>
        <begin position="1"/>
        <end position="182"/>
    </location>
</feature>
<dbReference type="Gene3D" id="3.40.50.150">
    <property type="entry name" value="Vaccinia Virus protein VP39"/>
    <property type="match status" value="1"/>
</dbReference>
<keyword evidence="4" id="KW-0808">Transferase</keyword>
<reference evidence="7 8" key="1">
    <citation type="journal article" date="2015" name="Genome Announc.">
        <title>Draft Genome Sequence of the Thermophile Thermus filiformis ATCC 43280, Producer of Carotenoid-(Di)glucoside-Branched Fatty Acid (Di)esters and Source of Hyperthermostable Enzymes of Biotechnological Interest.</title>
        <authorList>
            <person name="Mandelli F."/>
            <person name="Oliveira Ramires B."/>
            <person name="Couger M.B."/>
            <person name="Paixao D.A."/>
            <person name="Camilo C.M."/>
            <person name="Polikarpov I."/>
            <person name="Prade R."/>
            <person name="Riano-Pachon D.M."/>
            <person name="Squina F.M."/>
        </authorList>
    </citation>
    <scope>NUCLEOTIDE SEQUENCE [LARGE SCALE GENOMIC DNA]</scope>
    <source>
        <strain evidence="7 8">ATCC 43280</strain>
    </source>
</reference>
<dbReference type="PATRIC" id="fig|276.5.peg.1587"/>
<evidence type="ECO:0000256" key="3">
    <source>
        <dbReference type="ARBA" id="ARBA00022603"/>
    </source>
</evidence>
<dbReference type="CDD" id="cd11644">
    <property type="entry name" value="Precorrin-6Y-MT"/>
    <property type="match status" value="1"/>
</dbReference>
<dbReference type="GO" id="GO:0032259">
    <property type="term" value="P:methylation"/>
    <property type="evidence" value="ECO:0007669"/>
    <property type="project" value="UniProtKB-KW"/>
</dbReference>
<dbReference type="Gene3D" id="3.30.950.10">
    <property type="entry name" value="Methyltransferase, Cobalt-precorrin-4 Transmethylase, Domain 2"/>
    <property type="match status" value="1"/>
</dbReference>
<evidence type="ECO:0000256" key="2">
    <source>
        <dbReference type="ARBA" id="ARBA00022573"/>
    </source>
</evidence>
<dbReference type="Pfam" id="PF00590">
    <property type="entry name" value="TP_methylase"/>
    <property type="match status" value="1"/>
</dbReference>
<dbReference type="InterPro" id="IPR035996">
    <property type="entry name" value="4pyrrol_Methylase_sf"/>
</dbReference>
<dbReference type="InterPro" id="IPR012818">
    <property type="entry name" value="CbiE"/>
</dbReference>
<dbReference type="PANTHER" id="PTHR43182">
    <property type="entry name" value="COBALT-PRECORRIN-6B C(15)-METHYLTRANSFERASE (DECARBOXYLATING)"/>
    <property type="match status" value="1"/>
</dbReference>
<organism evidence="7 8">
    <name type="scientific">Thermus filiformis</name>
    <dbReference type="NCBI Taxonomy" id="276"/>
    <lineage>
        <taxon>Bacteria</taxon>
        <taxon>Thermotogati</taxon>
        <taxon>Deinococcota</taxon>
        <taxon>Deinococci</taxon>
        <taxon>Thermales</taxon>
        <taxon>Thermaceae</taxon>
        <taxon>Thermus</taxon>
    </lineage>
</organism>
<name>A0A0A2WP81_THEFI</name>
<protein>
    <submittedName>
        <fullName evidence="7">Precorrin-6Y-methylase</fullName>
    </submittedName>
</protein>
<comment type="pathway">
    <text evidence="1">Cofactor biosynthesis; adenosylcobalamin biosynthesis.</text>
</comment>
<dbReference type="NCBIfam" id="TIGR02469">
    <property type="entry name" value="CbiT"/>
    <property type="match status" value="1"/>
</dbReference>
<keyword evidence="8" id="KW-1185">Reference proteome</keyword>
<accession>A0A0A2WP81</accession>
<evidence type="ECO:0000259" key="6">
    <source>
        <dbReference type="Pfam" id="PF00590"/>
    </source>
</evidence>
<dbReference type="InterPro" id="IPR029063">
    <property type="entry name" value="SAM-dependent_MTases_sf"/>
</dbReference>
<evidence type="ECO:0000256" key="4">
    <source>
        <dbReference type="ARBA" id="ARBA00022679"/>
    </source>
</evidence>
<dbReference type="OrthoDB" id="9780707at2"/>
<proteinExistence type="predicted"/>
<evidence type="ECO:0000313" key="8">
    <source>
        <dbReference type="Proteomes" id="UP000030364"/>
    </source>
</evidence>
<evidence type="ECO:0000313" key="7">
    <source>
        <dbReference type="EMBL" id="KGQ21603.1"/>
    </source>
</evidence>
<dbReference type="UniPathway" id="UPA00148"/>
<keyword evidence="3" id="KW-0489">Methyltransferase</keyword>
<evidence type="ECO:0000256" key="1">
    <source>
        <dbReference type="ARBA" id="ARBA00004953"/>
    </source>
</evidence>
<dbReference type="PIRSF" id="PIRSF036428">
    <property type="entry name" value="CobL"/>
    <property type="match status" value="1"/>
</dbReference>
<comment type="caution">
    <text evidence="7">The sequence shown here is derived from an EMBL/GenBank/DDBJ whole genome shotgun (WGS) entry which is preliminary data.</text>
</comment>
<dbReference type="InterPro" id="IPR050714">
    <property type="entry name" value="Cobalamin_biosynth_MTase"/>
</dbReference>
<keyword evidence="5" id="KW-0949">S-adenosyl-L-methionine</keyword>
<evidence type="ECO:0000256" key="5">
    <source>
        <dbReference type="ARBA" id="ARBA00022691"/>
    </source>
</evidence>
<dbReference type="InterPro" id="IPR014776">
    <property type="entry name" value="4pyrrole_Mease_sub2"/>
</dbReference>
<dbReference type="EMBL" id="JPSL02000036">
    <property type="protein sequence ID" value="KGQ21603.1"/>
    <property type="molecule type" value="Genomic_DNA"/>
</dbReference>
<dbReference type="GO" id="GO:0009236">
    <property type="term" value="P:cobalamin biosynthetic process"/>
    <property type="evidence" value="ECO:0007669"/>
    <property type="project" value="UniProtKB-UniPathway"/>
</dbReference>
<dbReference type="InterPro" id="IPR014008">
    <property type="entry name" value="Cbl_synth_MTase_CbiT"/>
</dbReference>
<dbReference type="SUPFAM" id="SSF53790">
    <property type="entry name" value="Tetrapyrrole methylase"/>
    <property type="match status" value="1"/>
</dbReference>
<dbReference type="CDD" id="cd02440">
    <property type="entry name" value="AdoMet_MTases"/>
    <property type="match status" value="1"/>
</dbReference>
<dbReference type="NCBIfam" id="TIGR02467">
    <property type="entry name" value="CbiE"/>
    <property type="match status" value="1"/>
</dbReference>
<dbReference type="InterPro" id="IPR000878">
    <property type="entry name" value="4pyrrol_Mease"/>
</dbReference>
<dbReference type="GO" id="GO:0008276">
    <property type="term" value="F:protein methyltransferase activity"/>
    <property type="evidence" value="ECO:0007669"/>
    <property type="project" value="InterPro"/>
</dbReference>
<dbReference type="SUPFAM" id="SSF53335">
    <property type="entry name" value="S-adenosyl-L-methionine-dependent methyltransferases"/>
    <property type="match status" value="1"/>
</dbReference>
<dbReference type="Proteomes" id="UP000030364">
    <property type="component" value="Unassembled WGS sequence"/>
</dbReference>
<gene>
    <name evidence="7" type="ORF">THFILI_01535</name>
</gene>
<dbReference type="STRING" id="276.THFILI_01535"/>
<sequence>MVYVIGMGAGGREGLSLAAWRRLEEAEVLIGGRRHLAHFPDHPGEKVPIQGPLDILLDLAEARVREGKRVAFLASGDPLFYGIGKQVLRRFPEALVFPAPTAFQEAFARLKLPWDGARFFSLHGRPLGGVLLEVALSPLSVVYTDPENTPARIARALLEMGHRGFRAHVAERLGEEDERVRSFPSLEEVAGESFLEPNLLILEATGPLPPRLGFFPDEAFEQRMPKRGLITKREVRLLALGLLRLPPDGVLWDIGAGTGSVGIEAARLAPLGEVYAVEKNPESWPHILENARRFGAYNLVLVQGEAPEALKGLPAPHAVFVGGSGGEMEAVLRASLKALRPGGRLVVAAITLENLLTAYAFLKGTGLPLEGFQVQASRIVPLAHYHRLEAQNPIALLAVEKGGEG</sequence>
<dbReference type="InterPro" id="IPR014777">
    <property type="entry name" value="4pyrrole_Mease_sub1"/>
</dbReference>
<dbReference type="InterPro" id="IPR006365">
    <property type="entry name" value="Cbl_synth_CobL"/>
</dbReference>
<dbReference type="Gene3D" id="3.40.1010.10">
    <property type="entry name" value="Cobalt-precorrin-4 Transmethylase, Domain 1"/>
    <property type="match status" value="1"/>
</dbReference>
<dbReference type="AlphaFoldDB" id="A0A0A2WP81"/>
<dbReference type="PANTHER" id="PTHR43182:SF1">
    <property type="entry name" value="COBALT-PRECORRIN-7 C(5)-METHYLTRANSFERASE"/>
    <property type="match status" value="1"/>
</dbReference>
<dbReference type="RefSeq" id="WP_038065322.1">
    <property type="nucleotide sequence ID" value="NZ_JPSL02000036.1"/>
</dbReference>